<accession>A0A7N0US26</accession>
<feature type="compositionally biased region" description="Basic and acidic residues" evidence="1">
    <location>
        <begin position="709"/>
        <end position="720"/>
    </location>
</feature>
<feature type="compositionally biased region" description="Low complexity" evidence="1">
    <location>
        <begin position="668"/>
        <end position="684"/>
    </location>
</feature>
<feature type="region of interest" description="Disordered" evidence="1">
    <location>
        <begin position="1039"/>
        <end position="1063"/>
    </location>
</feature>
<feature type="compositionally biased region" description="Polar residues" evidence="1">
    <location>
        <begin position="976"/>
        <end position="987"/>
    </location>
</feature>
<evidence type="ECO:0008006" key="4">
    <source>
        <dbReference type="Google" id="ProtNLM"/>
    </source>
</evidence>
<feature type="region of interest" description="Disordered" evidence="1">
    <location>
        <begin position="966"/>
        <end position="999"/>
    </location>
</feature>
<proteinExistence type="predicted"/>
<feature type="compositionally biased region" description="Polar residues" evidence="1">
    <location>
        <begin position="721"/>
        <end position="738"/>
    </location>
</feature>
<sequence>MAFARALAAGFNFDHMSPLISFAECFGASRFMDACTRFIHIWKTKHYIGQWLETEGADAASGHLGYATMMGSGFMLSSVAGKEMNFAETWPESATEPGQLDNLKHNTESISDTNNNSSQQAHEVSQNHVHGQFYHPIYLPWGMHSPPGTLPVLQAYPSEGIPYYKSYSGLGPFIYPPYQSPEDVEYGPHKKRIQRRHSTETNGVSKESENREIDEADNKSLSDSDLEKEASDSSGLCKKTRSSKKNSGTVIIRNINYITAKKQNASGSESSSKTDDECDKNAGGTSGTKSVARQRTCSQSFKLENSMNGQLDQKVSSSVHWHAFQNCLLRSAEESGDADQAMFSMEKEAKIKPCSIPVSNDALTDRAWYQTANGGAAPFCDSNGDTRIMQKRSNDELLKTRFGNDGDQGIYKDGSIDILEAERDGSGLRYKTANDDFTIRRPQNQSNYAGPSADLFSASTYTDVTQNIADDSFILPSRPAAPLEDGTIKRDAIYMNYELPSTLSKTENCRIRSQETYEPEDLAWIAERGTGQGLRGYNPSLDYEMEVNINKSAPKNARVKNAISNTKIEPTKNDNIRKVKVASGALDNKRTMGLMKRGKPNKKSPIEEARARAEKLRSFKEDMQKQKKERDEEQKKRIEDLKLERQKRIAARSNVAPKSVLPSPQTRKQLLSKPSSLSLKGSKFSDSEPGFSSPLQGVSRRTLSLGAKDTPKASKPKSKDVTPSSGNKVTRSLTSPSELKTGEGMFTPEHKLSMARIRRLSEPRRGTNHVSSAKLLSGTPPVAKANTSAGSERKKISAIMKLDKTKADTLPELKIRVPDSDACTDVSFEKSAVEPLTKNGNHSIPAHTFANAGVETNNSVVQQNDGDENPVEKNVVIFEHEKPSIVDEHAANEVTGSQTYDHHSGRLVTDISRDPRSNQLRVRFDSHEVRKSTAEKDVSKSSVVEASLPCRVPYARVSLLEDPCAGNSEYGKGPPTISNKGTSSTVEATEAPPAFKLSQRNLESVPEVLGKPQVKEPSKGGFKRLLKFGKKNLLSSGDDIADADSPTHTSSQANHYAANDASSSQAPILKNLMSHDETNTMSTPPLKSSRHFSLLSPFRKSAEKKIVIL</sequence>
<evidence type="ECO:0000313" key="2">
    <source>
        <dbReference type="EnsemblPlants" id="Kaladp0082s0197.1.v1.1"/>
    </source>
</evidence>
<feature type="compositionally biased region" description="Polar residues" evidence="1">
    <location>
        <begin position="1046"/>
        <end position="1063"/>
    </location>
</feature>
<organism evidence="2 3">
    <name type="scientific">Kalanchoe fedtschenkoi</name>
    <name type="common">Lavender scallops</name>
    <name type="synonym">South American air plant</name>
    <dbReference type="NCBI Taxonomy" id="63787"/>
    <lineage>
        <taxon>Eukaryota</taxon>
        <taxon>Viridiplantae</taxon>
        <taxon>Streptophyta</taxon>
        <taxon>Embryophyta</taxon>
        <taxon>Tracheophyta</taxon>
        <taxon>Spermatophyta</taxon>
        <taxon>Magnoliopsida</taxon>
        <taxon>eudicotyledons</taxon>
        <taxon>Gunneridae</taxon>
        <taxon>Pentapetalae</taxon>
        <taxon>Saxifragales</taxon>
        <taxon>Crassulaceae</taxon>
        <taxon>Kalanchoe</taxon>
    </lineage>
</organism>
<evidence type="ECO:0000256" key="1">
    <source>
        <dbReference type="SAM" id="MobiDB-lite"/>
    </source>
</evidence>
<feature type="region of interest" description="Disordered" evidence="1">
    <location>
        <begin position="617"/>
        <end position="747"/>
    </location>
</feature>
<dbReference type="OMA" id="ERDTQNG"/>
<feature type="compositionally biased region" description="Basic and acidic residues" evidence="1">
    <location>
        <begin position="206"/>
        <end position="231"/>
    </location>
</feature>
<keyword evidence="3" id="KW-1185">Reference proteome</keyword>
<dbReference type="EnsemblPlants" id="Kaladp0082s0197.1.v1.1">
    <property type="protein sequence ID" value="Kaladp0082s0197.1.v1.1"/>
    <property type="gene ID" value="Kaladp0082s0197.v1.1"/>
</dbReference>
<feature type="region of interest" description="Disordered" evidence="1">
    <location>
        <begin position="184"/>
        <end position="243"/>
    </location>
</feature>
<feature type="region of interest" description="Disordered" evidence="1">
    <location>
        <begin position="762"/>
        <end position="790"/>
    </location>
</feature>
<feature type="compositionally biased region" description="Basic and acidic residues" evidence="1">
    <location>
        <begin position="617"/>
        <end position="647"/>
    </location>
</feature>
<protein>
    <recommendedName>
        <fullName evidence="4">COP1-interacting protein 7</fullName>
    </recommendedName>
</protein>
<dbReference type="Gramene" id="Kaladp0082s0197.1.v1.1">
    <property type="protein sequence ID" value="Kaladp0082s0197.1.v1.1"/>
    <property type="gene ID" value="Kaladp0082s0197.v1.1"/>
</dbReference>
<dbReference type="AlphaFoldDB" id="A0A7N0US26"/>
<evidence type="ECO:0000313" key="3">
    <source>
        <dbReference type="Proteomes" id="UP000594263"/>
    </source>
</evidence>
<feature type="compositionally biased region" description="Polar residues" evidence="1">
    <location>
        <begin position="693"/>
        <end position="702"/>
    </location>
</feature>
<dbReference type="PANTHER" id="PTHR31008">
    <property type="entry name" value="COP1-INTERACTING PROTEIN-RELATED"/>
    <property type="match status" value="1"/>
</dbReference>
<dbReference type="PANTHER" id="PTHR31008:SF2">
    <property type="entry name" value="COP1-INTERACTING PROTEIN-LIKE PROTEIN"/>
    <property type="match status" value="1"/>
</dbReference>
<feature type="compositionally biased region" description="Polar residues" evidence="1">
    <location>
        <begin position="108"/>
        <end position="126"/>
    </location>
</feature>
<name>A0A7N0US26_KALFE</name>
<reference evidence="2" key="1">
    <citation type="submission" date="2021-01" db="UniProtKB">
        <authorList>
            <consortium name="EnsemblPlants"/>
        </authorList>
    </citation>
    <scope>IDENTIFICATION</scope>
</reference>
<feature type="region of interest" description="Disordered" evidence="1">
    <location>
        <begin position="90"/>
        <end position="126"/>
    </location>
</feature>
<feature type="region of interest" description="Disordered" evidence="1">
    <location>
        <begin position="262"/>
        <end position="294"/>
    </location>
</feature>
<dbReference type="Proteomes" id="UP000594263">
    <property type="component" value="Unplaced"/>
</dbReference>
<feature type="compositionally biased region" description="Polar residues" evidence="1">
    <location>
        <begin position="262"/>
        <end position="271"/>
    </location>
</feature>